<keyword evidence="2" id="KW-0547">Nucleotide-binding</keyword>
<evidence type="ECO:0000256" key="2">
    <source>
        <dbReference type="ARBA" id="ARBA00022741"/>
    </source>
</evidence>
<dbReference type="GO" id="GO:0016887">
    <property type="term" value="F:ATP hydrolysis activity"/>
    <property type="evidence" value="ECO:0007669"/>
    <property type="project" value="InterPro"/>
</dbReference>
<dbReference type="Gene3D" id="3.40.50.300">
    <property type="entry name" value="P-loop containing nucleotide triphosphate hydrolases"/>
    <property type="match status" value="1"/>
</dbReference>
<dbReference type="InterPro" id="IPR027417">
    <property type="entry name" value="P-loop_NTPase"/>
</dbReference>
<proteinExistence type="predicted"/>
<evidence type="ECO:0000313" key="5">
    <source>
        <dbReference type="EMBL" id="RXK16531.1"/>
    </source>
</evidence>
<evidence type="ECO:0000256" key="3">
    <source>
        <dbReference type="ARBA" id="ARBA00022840"/>
    </source>
</evidence>
<dbReference type="CDD" id="cd03257">
    <property type="entry name" value="ABC_NikE_OppD_transporters"/>
    <property type="match status" value="1"/>
</dbReference>
<sequence length="239" mass="27226">MLKITNLSKNYKQKEVLKNINLEVKKGIALALVGESGSGKSTLGRLILALEEASFGEIYIENKKLKSWLKENKSAISIVFQDYRSSINPNFKIIEALQEPYWQKKQQITLKQIEELLTQVELPSWVLNSYIHELSGGQVQRVCIARALLSNPQILILDEALNALDIYTQTQIIKLLKKLQKEKNLTYFFITHDLESASALCEEIAVLYKGNIVETLNINNLKNAKHFYTKALIQAVIHI</sequence>
<accession>A0AAX2AL95</accession>
<dbReference type="PANTHER" id="PTHR43776">
    <property type="entry name" value="TRANSPORT ATP-BINDING PROTEIN"/>
    <property type="match status" value="1"/>
</dbReference>
<feature type="domain" description="ABC transporter" evidence="4">
    <location>
        <begin position="2"/>
        <end position="234"/>
    </location>
</feature>
<dbReference type="KEGG" id="amyt:AMYT_0716"/>
<evidence type="ECO:0000259" key="4">
    <source>
        <dbReference type="PROSITE" id="PS50893"/>
    </source>
</evidence>
<dbReference type="PROSITE" id="PS50893">
    <property type="entry name" value="ABC_TRANSPORTER_2"/>
    <property type="match status" value="1"/>
</dbReference>
<keyword evidence="3 5" id="KW-0067">ATP-binding</keyword>
<dbReference type="AlphaFoldDB" id="A0AAX2AL95"/>
<reference evidence="5 6" key="1">
    <citation type="submission" date="2017-09" db="EMBL/GenBank/DDBJ databases">
        <title>Genomics of the genus Arcobacter.</title>
        <authorList>
            <person name="Perez-Cataluna A."/>
            <person name="Figueras M.J."/>
            <person name="Salas-Masso N."/>
        </authorList>
    </citation>
    <scope>NUCLEOTIDE SEQUENCE [LARGE SCALE GENOMIC DNA]</scope>
    <source>
        <strain evidence="5 6">CECT 7386</strain>
    </source>
</reference>
<dbReference type="RefSeq" id="WP_114841184.1">
    <property type="nucleotide sequence ID" value="NZ_CP031219.1"/>
</dbReference>
<dbReference type="InterPro" id="IPR003593">
    <property type="entry name" value="AAA+_ATPase"/>
</dbReference>
<dbReference type="Proteomes" id="UP000290092">
    <property type="component" value="Unassembled WGS sequence"/>
</dbReference>
<gene>
    <name evidence="5" type="ORF">CP985_02990</name>
</gene>
<dbReference type="GO" id="GO:0005524">
    <property type="term" value="F:ATP binding"/>
    <property type="evidence" value="ECO:0007669"/>
    <property type="project" value="UniProtKB-KW"/>
</dbReference>
<evidence type="ECO:0000256" key="1">
    <source>
        <dbReference type="ARBA" id="ARBA00022448"/>
    </source>
</evidence>
<dbReference type="GO" id="GO:0055085">
    <property type="term" value="P:transmembrane transport"/>
    <property type="evidence" value="ECO:0007669"/>
    <property type="project" value="UniProtKB-ARBA"/>
</dbReference>
<dbReference type="InterPro" id="IPR050319">
    <property type="entry name" value="ABC_transp_ATP-bind"/>
</dbReference>
<dbReference type="Pfam" id="PF00005">
    <property type="entry name" value="ABC_tran"/>
    <property type="match status" value="1"/>
</dbReference>
<dbReference type="InterPro" id="IPR003439">
    <property type="entry name" value="ABC_transporter-like_ATP-bd"/>
</dbReference>
<dbReference type="EMBL" id="NXID01000006">
    <property type="protein sequence ID" value="RXK16531.1"/>
    <property type="molecule type" value="Genomic_DNA"/>
</dbReference>
<organism evidence="5 6">
    <name type="scientific">Malaciobacter mytili LMG 24559</name>
    <dbReference type="NCBI Taxonomy" id="1032238"/>
    <lineage>
        <taxon>Bacteria</taxon>
        <taxon>Pseudomonadati</taxon>
        <taxon>Campylobacterota</taxon>
        <taxon>Epsilonproteobacteria</taxon>
        <taxon>Campylobacterales</taxon>
        <taxon>Arcobacteraceae</taxon>
        <taxon>Malaciobacter</taxon>
    </lineage>
</organism>
<keyword evidence="6" id="KW-1185">Reference proteome</keyword>
<evidence type="ECO:0000313" key="6">
    <source>
        <dbReference type="Proteomes" id="UP000290092"/>
    </source>
</evidence>
<keyword evidence="1" id="KW-0813">Transport</keyword>
<comment type="caution">
    <text evidence="5">The sequence shown here is derived from an EMBL/GenBank/DDBJ whole genome shotgun (WGS) entry which is preliminary data.</text>
</comment>
<dbReference type="SUPFAM" id="SSF52540">
    <property type="entry name" value="P-loop containing nucleoside triphosphate hydrolases"/>
    <property type="match status" value="1"/>
</dbReference>
<dbReference type="SMART" id="SM00382">
    <property type="entry name" value="AAA"/>
    <property type="match status" value="1"/>
</dbReference>
<name>A0AAX2AL95_9BACT</name>
<protein>
    <submittedName>
        <fullName evidence="5">Peptide ABC transporter ATP-binding protein</fullName>
    </submittedName>
</protein>
<dbReference type="PANTHER" id="PTHR43776:SF8">
    <property type="entry name" value="ABC TRANSPORTER, ATP-BINDING PROTEIN"/>
    <property type="match status" value="1"/>
</dbReference>